<dbReference type="EMBL" id="BPLQ01014095">
    <property type="protein sequence ID" value="GIY77296.1"/>
    <property type="molecule type" value="Genomic_DNA"/>
</dbReference>
<evidence type="ECO:0000313" key="2">
    <source>
        <dbReference type="Proteomes" id="UP001054837"/>
    </source>
</evidence>
<gene>
    <name evidence="1" type="ORF">CDAR_422761</name>
</gene>
<name>A0AAV4W5S5_9ARAC</name>
<sequence length="166" mass="18920">MESLTDNLNNLNMDSSSWSEAVEQSSSGISVLKHPHDQEPQQMVVYEKTSNMVCVSLDGDYLVAVADRFWCTVPLNEPQDWIESFIQFLKSQHINELMIVGLPAARVLKPKFTEFDRVMLDGKDTLKYACRECKSKSCAVVKAYYGWRRTMNGKACHLPHGQMKLL</sequence>
<comment type="caution">
    <text evidence="1">The sequence shown here is derived from an EMBL/GenBank/DDBJ whole genome shotgun (WGS) entry which is preliminary data.</text>
</comment>
<keyword evidence="2" id="KW-1185">Reference proteome</keyword>
<protein>
    <submittedName>
        <fullName evidence="1">Uncharacterized protein</fullName>
    </submittedName>
</protein>
<accession>A0AAV4W5S5</accession>
<proteinExistence type="predicted"/>
<dbReference type="AlphaFoldDB" id="A0AAV4W5S5"/>
<reference evidence="1 2" key="1">
    <citation type="submission" date="2021-06" db="EMBL/GenBank/DDBJ databases">
        <title>Caerostris darwini draft genome.</title>
        <authorList>
            <person name="Kono N."/>
            <person name="Arakawa K."/>
        </authorList>
    </citation>
    <scope>NUCLEOTIDE SEQUENCE [LARGE SCALE GENOMIC DNA]</scope>
</reference>
<dbReference type="Proteomes" id="UP001054837">
    <property type="component" value="Unassembled WGS sequence"/>
</dbReference>
<organism evidence="1 2">
    <name type="scientific">Caerostris darwini</name>
    <dbReference type="NCBI Taxonomy" id="1538125"/>
    <lineage>
        <taxon>Eukaryota</taxon>
        <taxon>Metazoa</taxon>
        <taxon>Ecdysozoa</taxon>
        <taxon>Arthropoda</taxon>
        <taxon>Chelicerata</taxon>
        <taxon>Arachnida</taxon>
        <taxon>Araneae</taxon>
        <taxon>Araneomorphae</taxon>
        <taxon>Entelegynae</taxon>
        <taxon>Araneoidea</taxon>
        <taxon>Araneidae</taxon>
        <taxon>Caerostris</taxon>
    </lineage>
</organism>
<evidence type="ECO:0000313" key="1">
    <source>
        <dbReference type="EMBL" id="GIY77296.1"/>
    </source>
</evidence>